<feature type="compositionally biased region" description="Low complexity" evidence="1">
    <location>
        <begin position="8"/>
        <end position="23"/>
    </location>
</feature>
<accession>Q9ATL1</accession>
<proteinExistence type="predicted"/>
<dbReference type="PANTHER" id="PTHR33223">
    <property type="entry name" value="CCHC-TYPE DOMAIN-CONTAINING PROTEIN"/>
    <property type="match status" value="1"/>
</dbReference>
<feature type="non-terminal residue" evidence="3">
    <location>
        <position position="1"/>
    </location>
</feature>
<feature type="compositionally biased region" description="Basic and acidic residues" evidence="1">
    <location>
        <begin position="46"/>
        <end position="62"/>
    </location>
</feature>
<sequence length="286" mass="31971">GPRRLNRRTAAAARPAPQEPQSPEAERDTGGQAPTCFRISQSAANDTRRGAESPRPRARDSHAGQGHLGLQQEPPLQQRAQPEDTREGYLGRQHGQPLQHRAQPENPRFPQHDYAPQHGAPFQGINYLDERSPLAPHLQVTPWPANFRAGAYPKYNGSTDPAQYIMSYQVAVASAGGDEATMAKSFIIALEGPALTWFTRLPPLSIDSWRSLRDKFLLNFQGYRPDTDALAELSLCKQLEKETLREYYRKFLTLKSQLPSVDDQIAIHYAINASGRRPLQPLYQGS</sequence>
<dbReference type="InterPro" id="IPR005162">
    <property type="entry name" value="Retrotrans_gag_dom"/>
</dbReference>
<dbReference type="PANTHER" id="PTHR33223:SF10">
    <property type="entry name" value="AMINOTRANSFERASE-LIKE PLANT MOBILE DOMAIN-CONTAINING PROTEIN"/>
    <property type="match status" value="1"/>
</dbReference>
<dbReference type="AlphaFoldDB" id="Q9ATL1"/>
<organism evidence="3">
    <name type="scientific">Zea mays</name>
    <name type="common">Maize</name>
    <dbReference type="NCBI Taxonomy" id="4577"/>
    <lineage>
        <taxon>Eukaryota</taxon>
        <taxon>Viridiplantae</taxon>
        <taxon>Streptophyta</taxon>
        <taxon>Embryophyta</taxon>
        <taxon>Tracheophyta</taxon>
        <taxon>Spermatophyta</taxon>
        <taxon>Magnoliopsida</taxon>
        <taxon>Liliopsida</taxon>
        <taxon>Poales</taxon>
        <taxon>Poaceae</taxon>
        <taxon>PACMAD clade</taxon>
        <taxon>Panicoideae</taxon>
        <taxon>Andropogonodae</taxon>
        <taxon>Andropogoneae</taxon>
        <taxon>Tripsacinae</taxon>
        <taxon>Zea</taxon>
    </lineage>
</organism>
<name>Q9ATL1_MAIZE</name>
<evidence type="ECO:0000313" key="3">
    <source>
        <dbReference type="EMBL" id="AAK16154.1"/>
    </source>
</evidence>
<feature type="non-terminal residue" evidence="3">
    <location>
        <position position="286"/>
    </location>
</feature>
<feature type="region of interest" description="Disordered" evidence="1">
    <location>
        <begin position="1"/>
        <end position="120"/>
    </location>
</feature>
<protein>
    <submittedName>
        <fullName evidence="3">Gag protein</fullName>
    </submittedName>
</protein>
<evidence type="ECO:0000256" key="1">
    <source>
        <dbReference type="SAM" id="MobiDB-lite"/>
    </source>
</evidence>
<feature type="domain" description="Retrotransposon gag" evidence="2">
    <location>
        <begin position="185"/>
        <end position="270"/>
    </location>
</feature>
<dbReference type="Pfam" id="PF03732">
    <property type="entry name" value="Retrotrans_gag"/>
    <property type="match status" value="1"/>
</dbReference>
<dbReference type="EMBL" id="AF326577">
    <property type="protein sequence ID" value="AAK16154.1"/>
    <property type="molecule type" value="Genomic_DNA"/>
</dbReference>
<evidence type="ECO:0000259" key="2">
    <source>
        <dbReference type="Pfam" id="PF03732"/>
    </source>
</evidence>
<reference evidence="3" key="1">
    <citation type="journal article" date="2001" name="Plant Physiol.">
        <title>B-Bolivia, an allele of the maize b1 gene with variable expression, contains a high copy retrotransposon-related sequence immediately upstream.</title>
        <authorList>
            <person name="Selinger D.A."/>
            <person name="Chandler V.L."/>
        </authorList>
    </citation>
    <scope>NUCLEOTIDE SEQUENCE</scope>
</reference>